<reference evidence="1 2" key="1">
    <citation type="submission" date="2015-08" db="EMBL/GenBank/DDBJ databases">
        <title>Next Generation Sequencing and Analysis of the Genome of Puccinia sorghi L Schw, the Causal Agent of Maize Common Rust.</title>
        <authorList>
            <person name="Rochi L."/>
            <person name="Burguener G."/>
            <person name="Darino M."/>
            <person name="Turjanski A."/>
            <person name="Kreff E."/>
            <person name="Dieguez M.J."/>
            <person name="Sacco F."/>
        </authorList>
    </citation>
    <scope>NUCLEOTIDE SEQUENCE [LARGE SCALE GENOMIC DNA]</scope>
    <source>
        <strain evidence="1 2">RO10H11247</strain>
    </source>
</reference>
<evidence type="ECO:0000313" key="2">
    <source>
        <dbReference type="Proteomes" id="UP000037035"/>
    </source>
</evidence>
<sequence length="170" mass="19151">MHLSHSNLERFVPDIKEYEPQKLWDAIVAHFAAKTVENSANALDKLFETQFNEGDMKKSYQLRQKIPRSRSGGVCSKATPSFLCRLLPTSICHLIIFDSGASSHFLRNRAYFHTLTPTSLFWASNHSHCLGSPKALPSLLFPKTVELAHISNTLSPTGLFSTSNGWWFEV</sequence>
<proteinExistence type="predicted"/>
<organism evidence="1 2">
    <name type="scientific">Puccinia sorghi</name>
    <dbReference type="NCBI Taxonomy" id="27349"/>
    <lineage>
        <taxon>Eukaryota</taxon>
        <taxon>Fungi</taxon>
        <taxon>Dikarya</taxon>
        <taxon>Basidiomycota</taxon>
        <taxon>Pucciniomycotina</taxon>
        <taxon>Pucciniomycetes</taxon>
        <taxon>Pucciniales</taxon>
        <taxon>Pucciniaceae</taxon>
        <taxon>Puccinia</taxon>
    </lineage>
</organism>
<protein>
    <submittedName>
        <fullName evidence="1">Uncharacterized protein</fullName>
    </submittedName>
</protein>
<comment type="caution">
    <text evidence="1">The sequence shown here is derived from an EMBL/GenBank/DDBJ whole genome shotgun (WGS) entry which is preliminary data.</text>
</comment>
<dbReference type="EMBL" id="LAVV01015170">
    <property type="protein sequence ID" value="KNZ44100.1"/>
    <property type="molecule type" value="Genomic_DNA"/>
</dbReference>
<evidence type="ECO:0000313" key="1">
    <source>
        <dbReference type="EMBL" id="KNZ44100.1"/>
    </source>
</evidence>
<dbReference type="AlphaFoldDB" id="A0A0L6U8H7"/>
<accession>A0A0L6U8H7</accession>
<gene>
    <name evidence="1" type="ORF">VP01_950g1</name>
</gene>
<dbReference type="VEuPathDB" id="FungiDB:VP01_950g1"/>
<keyword evidence="2" id="KW-1185">Reference proteome</keyword>
<name>A0A0L6U8H7_9BASI</name>
<dbReference type="Proteomes" id="UP000037035">
    <property type="component" value="Unassembled WGS sequence"/>
</dbReference>